<evidence type="ECO:0000313" key="9">
    <source>
        <dbReference type="Proteomes" id="UP000265703"/>
    </source>
</evidence>
<feature type="compositionally biased region" description="Polar residues" evidence="5">
    <location>
        <begin position="1"/>
        <end position="11"/>
    </location>
</feature>
<feature type="transmembrane region" description="Helical" evidence="6">
    <location>
        <begin position="473"/>
        <end position="492"/>
    </location>
</feature>
<comment type="subcellular location">
    <subcellularLocation>
        <location evidence="1">Membrane</location>
        <topology evidence="1">Multi-pass membrane protein</topology>
    </subcellularLocation>
</comment>
<evidence type="ECO:0000256" key="6">
    <source>
        <dbReference type="SAM" id="Phobius"/>
    </source>
</evidence>
<dbReference type="SUPFAM" id="SSF103473">
    <property type="entry name" value="MFS general substrate transporter"/>
    <property type="match status" value="1"/>
</dbReference>
<proteinExistence type="predicted"/>
<feature type="transmembrane region" description="Helical" evidence="6">
    <location>
        <begin position="104"/>
        <end position="123"/>
    </location>
</feature>
<evidence type="ECO:0000256" key="5">
    <source>
        <dbReference type="SAM" id="MobiDB-lite"/>
    </source>
</evidence>
<feature type="transmembrane region" description="Helical" evidence="6">
    <location>
        <begin position="44"/>
        <end position="61"/>
    </location>
</feature>
<keyword evidence="3 6" id="KW-1133">Transmembrane helix</keyword>
<dbReference type="InterPro" id="IPR005829">
    <property type="entry name" value="Sugar_transporter_CS"/>
</dbReference>
<feature type="transmembrane region" description="Helical" evidence="6">
    <location>
        <begin position="439"/>
        <end position="458"/>
    </location>
</feature>
<feature type="transmembrane region" description="Helical" evidence="6">
    <location>
        <begin position="405"/>
        <end position="427"/>
    </location>
</feature>
<dbReference type="InterPro" id="IPR036259">
    <property type="entry name" value="MFS_trans_sf"/>
</dbReference>
<dbReference type="OrthoDB" id="3026777at2759"/>
<dbReference type="EMBL" id="QKYT01000433">
    <property type="protein sequence ID" value="RIA85323.1"/>
    <property type="molecule type" value="Genomic_DNA"/>
</dbReference>
<evidence type="ECO:0000259" key="7">
    <source>
        <dbReference type="PROSITE" id="PS50850"/>
    </source>
</evidence>
<accession>A0A397SGJ4</accession>
<evidence type="ECO:0000256" key="2">
    <source>
        <dbReference type="ARBA" id="ARBA00022692"/>
    </source>
</evidence>
<feature type="region of interest" description="Disordered" evidence="5">
    <location>
        <begin position="1"/>
        <end position="20"/>
    </location>
</feature>
<gene>
    <name evidence="8" type="ORF">C1645_782124</name>
</gene>
<protein>
    <submittedName>
        <fullName evidence="8">Major facilitator superfamily domain-containing protein</fullName>
    </submittedName>
</protein>
<dbReference type="GO" id="GO:0022857">
    <property type="term" value="F:transmembrane transporter activity"/>
    <property type="evidence" value="ECO:0007669"/>
    <property type="project" value="InterPro"/>
</dbReference>
<dbReference type="PROSITE" id="PS00216">
    <property type="entry name" value="SUGAR_TRANSPORT_1"/>
    <property type="match status" value="1"/>
</dbReference>
<evidence type="ECO:0000313" key="8">
    <source>
        <dbReference type="EMBL" id="RIA85323.1"/>
    </source>
</evidence>
<feature type="transmembrane region" description="Helical" evidence="6">
    <location>
        <begin position="342"/>
        <end position="366"/>
    </location>
</feature>
<dbReference type="Gene3D" id="1.20.1250.20">
    <property type="entry name" value="MFS general substrate transporter like domains"/>
    <property type="match status" value="1"/>
</dbReference>
<feature type="domain" description="Major facilitator superfamily (MFS) profile" evidence="7">
    <location>
        <begin position="48"/>
        <end position="493"/>
    </location>
</feature>
<dbReference type="InterPro" id="IPR011701">
    <property type="entry name" value="MFS"/>
</dbReference>
<feature type="transmembrane region" description="Helical" evidence="6">
    <location>
        <begin position="230"/>
        <end position="252"/>
    </location>
</feature>
<feature type="transmembrane region" description="Helical" evidence="6">
    <location>
        <begin position="201"/>
        <end position="224"/>
    </location>
</feature>
<name>A0A397SGJ4_9GLOM</name>
<keyword evidence="9" id="KW-1185">Reference proteome</keyword>
<feature type="transmembrane region" description="Helical" evidence="6">
    <location>
        <begin position="378"/>
        <end position="399"/>
    </location>
</feature>
<evidence type="ECO:0000256" key="3">
    <source>
        <dbReference type="ARBA" id="ARBA00022989"/>
    </source>
</evidence>
<feature type="transmembrane region" description="Helical" evidence="6">
    <location>
        <begin position="163"/>
        <end position="189"/>
    </location>
</feature>
<feature type="transmembrane region" description="Helical" evidence="6">
    <location>
        <begin position="135"/>
        <end position="157"/>
    </location>
</feature>
<dbReference type="InterPro" id="IPR020846">
    <property type="entry name" value="MFS_dom"/>
</dbReference>
<comment type="caution">
    <text evidence="8">The sequence shown here is derived from an EMBL/GenBank/DDBJ whole genome shotgun (WGS) entry which is preliminary data.</text>
</comment>
<keyword evidence="4 6" id="KW-0472">Membrane</keyword>
<feature type="transmembrane region" description="Helical" evidence="6">
    <location>
        <begin position="305"/>
        <end position="322"/>
    </location>
</feature>
<dbReference type="GO" id="GO:0016020">
    <property type="term" value="C:membrane"/>
    <property type="evidence" value="ECO:0007669"/>
    <property type="project" value="UniProtKB-SubCell"/>
</dbReference>
<dbReference type="Pfam" id="PF07690">
    <property type="entry name" value="MFS_1"/>
    <property type="match status" value="1"/>
</dbReference>
<dbReference type="AlphaFoldDB" id="A0A397SGJ4"/>
<evidence type="ECO:0000256" key="4">
    <source>
        <dbReference type="ARBA" id="ARBA00023136"/>
    </source>
</evidence>
<sequence length="493" mass="55024">MTSLNYDTNLDSQDDSETSYLLNNDNENVQEETSWLGRLRKPHLLWMIPFSVTLSIIMTSIEAPTVQFIMELACDEFKEQNKDKNLSNDDDCGLREVQIIASNYVMWYSTLSHVAVTLSIGYLSTLSDYLGRKFVFRLSTIGIILAIANIIMVAHYWRIVGIGFLYVGSIIQGLLGGVIAINTACHAYLSDCTSSENRSVAFGLMHASAFCGMAIGPTLGGLIVKATGSILSIFYVALCALIVFLIIVLFIVPESVSPSIRDLNYSTSPPTSIKHILSPLTIFTQPPTEIGEGDRNRSWRGKNTLYILAVIYFFYRISQAAQNEIINLYTKYKFGWTSLENGYFLSLQALTRFIALIAILPLLRLIRSRYQSSYARSLDIWTMRGGLIMEIIGFILFAVASKPFWFYFACVINSLATITSPAMRSLFTTYVLSTQAGQILGAISVLESIGSILSPLWMNKLYNWGISNEIDEIVFWANTGIFIVSFVLGSLIL</sequence>
<dbReference type="Proteomes" id="UP000265703">
    <property type="component" value="Unassembled WGS sequence"/>
</dbReference>
<dbReference type="PANTHER" id="PTHR23507:SF1">
    <property type="entry name" value="FI18259P1-RELATED"/>
    <property type="match status" value="1"/>
</dbReference>
<reference evidence="8 9" key="1">
    <citation type="submission" date="2018-06" db="EMBL/GenBank/DDBJ databases">
        <title>Comparative genomics reveals the genomic features of Rhizophagus irregularis, R. cerebriforme, R. diaphanum and Gigaspora rosea, and their symbiotic lifestyle signature.</title>
        <authorList>
            <person name="Morin E."/>
            <person name="San Clemente H."/>
            <person name="Chen E.C.H."/>
            <person name="De La Providencia I."/>
            <person name="Hainaut M."/>
            <person name="Kuo A."/>
            <person name="Kohler A."/>
            <person name="Murat C."/>
            <person name="Tang N."/>
            <person name="Roy S."/>
            <person name="Loubradou J."/>
            <person name="Henrissat B."/>
            <person name="Grigoriev I.V."/>
            <person name="Corradi N."/>
            <person name="Roux C."/>
            <person name="Martin F.M."/>
        </authorList>
    </citation>
    <scope>NUCLEOTIDE SEQUENCE [LARGE SCALE GENOMIC DNA]</scope>
    <source>
        <strain evidence="8 9">DAOM 227022</strain>
    </source>
</reference>
<evidence type="ECO:0000256" key="1">
    <source>
        <dbReference type="ARBA" id="ARBA00004141"/>
    </source>
</evidence>
<keyword evidence="2 6" id="KW-0812">Transmembrane</keyword>
<dbReference type="PANTHER" id="PTHR23507">
    <property type="entry name" value="ZGC:174356"/>
    <property type="match status" value="1"/>
</dbReference>
<dbReference type="PROSITE" id="PS50850">
    <property type="entry name" value="MFS"/>
    <property type="match status" value="1"/>
</dbReference>
<organism evidence="8 9">
    <name type="scientific">Glomus cerebriforme</name>
    <dbReference type="NCBI Taxonomy" id="658196"/>
    <lineage>
        <taxon>Eukaryota</taxon>
        <taxon>Fungi</taxon>
        <taxon>Fungi incertae sedis</taxon>
        <taxon>Mucoromycota</taxon>
        <taxon>Glomeromycotina</taxon>
        <taxon>Glomeromycetes</taxon>
        <taxon>Glomerales</taxon>
        <taxon>Glomeraceae</taxon>
        <taxon>Glomus</taxon>
    </lineage>
</organism>